<dbReference type="InterPro" id="IPR006685">
    <property type="entry name" value="MscS_channel_2nd"/>
</dbReference>
<keyword evidence="2 5" id="KW-0812">Transmembrane</keyword>
<evidence type="ECO:0000256" key="2">
    <source>
        <dbReference type="ARBA" id="ARBA00022692"/>
    </source>
</evidence>
<gene>
    <name evidence="7" type="ordered locus">DP0210</name>
</gene>
<dbReference type="Gene3D" id="2.30.30.60">
    <property type="match status" value="1"/>
</dbReference>
<proteinExistence type="predicted"/>
<dbReference type="OrthoDB" id="9775207at2"/>
<feature type="transmembrane region" description="Helical" evidence="5">
    <location>
        <begin position="74"/>
        <end position="93"/>
    </location>
</feature>
<keyword evidence="3 5" id="KW-1133">Transmembrane helix</keyword>
<dbReference type="AlphaFoldDB" id="Q6ART6"/>
<dbReference type="Proteomes" id="UP000000602">
    <property type="component" value="Chromosome"/>
</dbReference>
<dbReference type="PANTHER" id="PTHR30414:SF0">
    <property type="entry name" value="MINICONDUCTANCE MECHANOSENSITIVE CHANNEL YBDG"/>
    <property type="match status" value="1"/>
</dbReference>
<dbReference type="SUPFAM" id="SSF50182">
    <property type="entry name" value="Sm-like ribonucleoproteins"/>
    <property type="match status" value="1"/>
</dbReference>
<evidence type="ECO:0000256" key="1">
    <source>
        <dbReference type="ARBA" id="ARBA00004370"/>
    </source>
</evidence>
<accession>Q6ART6</accession>
<dbReference type="InterPro" id="IPR030192">
    <property type="entry name" value="YbdG"/>
</dbReference>
<keyword evidence="4 5" id="KW-0472">Membrane</keyword>
<dbReference type="InterPro" id="IPR023408">
    <property type="entry name" value="MscS_beta-dom_sf"/>
</dbReference>
<dbReference type="HOGENOM" id="CLU_045354_1_0_7"/>
<evidence type="ECO:0000256" key="5">
    <source>
        <dbReference type="SAM" id="Phobius"/>
    </source>
</evidence>
<evidence type="ECO:0000259" key="6">
    <source>
        <dbReference type="Pfam" id="PF00924"/>
    </source>
</evidence>
<protein>
    <submittedName>
        <fullName evidence="7">Conserved hypothetical membrane protein</fullName>
    </submittedName>
</protein>
<dbReference type="GO" id="GO:0008381">
    <property type="term" value="F:mechanosensitive monoatomic ion channel activity"/>
    <property type="evidence" value="ECO:0007669"/>
    <property type="project" value="InterPro"/>
</dbReference>
<comment type="subcellular location">
    <subcellularLocation>
        <location evidence="1">Membrane</location>
    </subcellularLocation>
</comment>
<feature type="transmembrane region" description="Helical" evidence="5">
    <location>
        <begin position="108"/>
        <end position="129"/>
    </location>
</feature>
<name>Q6ART6_DESPS</name>
<dbReference type="GO" id="GO:0005886">
    <property type="term" value="C:plasma membrane"/>
    <property type="evidence" value="ECO:0007669"/>
    <property type="project" value="TreeGrafter"/>
</dbReference>
<feature type="transmembrane region" description="Helical" evidence="5">
    <location>
        <begin position="141"/>
        <end position="162"/>
    </location>
</feature>
<dbReference type="GO" id="GO:0071470">
    <property type="term" value="P:cellular response to osmotic stress"/>
    <property type="evidence" value="ECO:0007669"/>
    <property type="project" value="InterPro"/>
</dbReference>
<dbReference type="KEGG" id="dps:DP0210"/>
<evidence type="ECO:0000256" key="4">
    <source>
        <dbReference type="ARBA" id="ARBA00023136"/>
    </source>
</evidence>
<reference evidence="8" key="1">
    <citation type="journal article" date="2004" name="Environ. Microbiol.">
        <title>The genome of Desulfotalea psychrophila, a sulfate-reducing bacterium from permanently cold Arctic sediments.</title>
        <authorList>
            <person name="Rabus R."/>
            <person name="Ruepp A."/>
            <person name="Frickey T."/>
            <person name="Rattei T."/>
            <person name="Fartmann B."/>
            <person name="Stark M."/>
            <person name="Bauer M."/>
            <person name="Zibat A."/>
            <person name="Lombardot T."/>
            <person name="Becker I."/>
            <person name="Amann J."/>
            <person name="Gellner K."/>
            <person name="Teeling H."/>
            <person name="Leuschner W.D."/>
            <person name="Gloeckner F.-O."/>
            <person name="Lupas A.N."/>
            <person name="Amann R."/>
            <person name="Klenk H.-P."/>
        </authorList>
    </citation>
    <scope>NUCLEOTIDE SEQUENCE [LARGE SCALE GENOMIC DNA]</scope>
    <source>
        <strain evidence="8">DSM 12343 / LSv54</strain>
    </source>
</reference>
<dbReference type="PANTHER" id="PTHR30414">
    <property type="entry name" value="MINICONDUCTANCE MECHANOSENSITIVE CHANNEL YBDG"/>
    <property type="match status" value="1"/>
</dbReference>
<sequence length="416" mass="46770">MLNIVMSWIQVVVLDEGVAKSIATVLLLLALSLVAVAANYLSKKIISNYVSKIVNRTKYRWDSIMYKRGVFRRLSHLVPIVIISIGSKLLFPAEDYSGLLLFIYKINFLYFILTCALIVHGLLAAVVDIYQTYKMARLRPINSYIQVLQIIVWVLAAVASVSVVLDRALGGLFLGMGGMMAIILLVFKDSILGLVAGVQITANDMLRLDDWLDMPSRGANGDVVEINLNTVKVRNWDKTITTIPTHLLTSESFINWRGMTESGGRRIKRSISIDMNTIKFSSEQELEAFMKVDLLQDYMGQKLKEMKMSLEADNVDLDALADGKSLTNIGTFRAYLEAYLHAHPKVHQDMTFLVRHLDPGAPGLPIEIYVFSNDQEWANYEAIQAEIFEHVLSVMPTFGLRVFQNPTGADFEKIVR</sequence>
<keyword evidence="8" id="KW-1185">Reference proteome</keyword>
<dbReference type="RefSeq" id="WP_011187455.1">
    <property type="nucleotide sequence ID" value="NC_006138.1"/>
</dbReference>
<feature type="domain" description="Mechanosensitive ion channel MscS" evidence="6">
    <location>
        <begin position="189"/>
        <end position="257"/>
    </location>
</feature>
<dbReference type="Pfam" id="PF00924">
    <property type="entry name" value="MS_channel_2nd"/>
    <property type="match status" value="1"/>
</dbReference>
<feature type="transmembrane region" description="Helical" evidence="5">
    <location>
        <begin position="168"/>
        <end position="187"/>
    </location>
</feature>
<evidence type="ECO:0000313" key="7">
    <source>
        <dbReference type="EMBL" id="CAG34939.1"/>
    </source>
</evidence>
<organism evidence="7 8">
    <name type="scientific">Desulfotalea psychrophila (strain LSv54 / DSM 12343)</name>
    <dbReference type="NCBI Taxonomy" id="177439"/>
    <lineage>
        <taxon>Bacteria</taxon>
        <taxon>Pseudomonadati</taxon>
        <taxon>Thermodesulfobacteriota</taxon>
        <taxon>Desulfobulbia</taxon>
        <taxon>Desulfobulbales</taxon>
        <taxon>Desulfocapsaceae</taxon>
        <taxon>Desulfotalea</taxon>
    </lineage>
</organism>
<dbReference type="InterPro" id="IPR010920">
    <property type="entry name" value="LSM_dom_sf"/>
</dbReference>
<evidence type="ECO:0000313" key="8">
    <source>
        <dbReference type="Proteomes" id="UP000000602"/>
    </source>
</evidence>
<evidence type="ECO:0000256" key="3">
    <source>
        <dbReference type="ARBA" id="ARBA00022989"/>
    </source>
</evidence>
<dbReference type="STRING" id="177439.DP0210"/>
<feature type="transmembrane region" description="Helical" evidence="5">
    <location>
        <begin position="22"/>
        <end position="42"/>
    </location>
</feature>
<dbReference type="eggNOG" id="COG0668">
    <property type="taxonomic scope" value="Bacteria"/>
</dbReference>
<dbReference type="EMBL" id="CR522870">
    <property type="protein sequence ID" value="CAG34939.1"/>
    <property type="molecule type" value="Genomic_DNA"/>
</dbReference>